<dbReference type="AlphaFoldDB" id="A0A4Y7X8I1"/>
<name>A0A4Y7X8I1_9GAMM</name>
<gene>
    <name evidence="1" type="ORF">E2B99_13485</name>
</gene>
<proteinExistence type="predicted"/>
<reference evidence="1 2" key="1">
    <citation type="submission" date="2019-03" db="EMBL/GenBank/DDBJ databases">
        <title>Alkanindiges illinoisensis: a potential pathogenic isolated from ascites of a gastric cancer patient with abdominal metastasis.</title>
        <authorList>
            <person name="Hu X."/>
            <person name="Yang B."/>
            <person name="Yan X."/>
            <person name="Lin L."/>
            <person name="Zhao H."/>
            <person name="Zhou F."/>
            <person name="Su B."/>
            <person name="Chen J."/>
            <person name="Rui Y."/>
            <person name="Wang Q."/>
            <person name="Zheng L."/>
        </authorList>
    </citation>
    <scope>NUCLEOTIDE SEQUENCE [LARGE SCALE GENOMIC DNA]</scope>
    <source>
        <strain evidence="1 2">NFYY 23406</strain>
    </source>
</reference>
<accession>A0A4Y7X8I1</accession>
<evidence type="ECO:0000313" key="1">
    <source>
        <dbReference type="EMBL" id="TEU23328.1"/>
    </source>
</evidence>
<protein>
    <submittedName>
        <fullName evidence="1">Uncharacterized protein</fullName>
    </submittedName>
</protein>
<sequence>MSKRYLVLDKSYLRSVSKAKVEELEEKFIFLLPLAAVYEIIKDEKYRAQLLAKFTDENSYEILPSPKKLIDFEAEFLKPVIKPSKLIQLTDKSNHKSFINKEFKLTSKQQKAIEEEMDFYQDLTTQFIENELKAGFDLKENRPDFFAKIQEIPDWNRVLIDSIKEGKKIPFKNIPERIDENWYMYRFHQLNHHLRMDILNRYENIDTILESKKTIMKINHDLIDLLYLVEGILEGAFATKEKRLINFWEKFAPENGILIKD</sequence>
<organism evidence="1 2">
    <name type="scientific">Alkanindiges illinoisensis</name>
    <dbReference type="NCBI Taxonomy" id="197183"/>
    <lineage>
        <taxon>Bacteria</taxon>
        <taxon>Pseudomonadati</taxon>
        <taxon>Pseudomonadota</taxon>
        <taxon>Gammaproteobacteria</taxon>
        <taxon>Moraxellales</taxon>
        <taxon>Moraxellaceae</taxon>
        <taxon>Alkanindiges</taxon>
    </lineage>
</organism>
<comment type="caution">
    <text evidence="1">The sequence shown here is derived from an EMBL/GenBank/DDBJ whole genome shotgun (WGS) entry which is preliminary data.</text>
</comment>
<dbReference type="EMBL" id="SNTY01000085">
    <property type="protein sequence ID" value="TEU23328.1"/>
    <property type="molecule type" value="Genomic_DNA"/>
</dbReference>
<keyword evidence="2" id="KW-1185">Reference proteome</keyword>
<dbReference type="Proteomes" id="UP000297834">
    <property type="component" value="Unassembled WGS sequence"/>
</dbReference>
<evidence type="ECO:0000313" key="2">
    <source>
        <dbReference type="Proteomes" id="UP000297834"/>
    </source>
</evidence>
<dbReference type="OrthoDB" id="7041879at2"/>
<dbReference type="RefSeq" id="WP_134245722.1">
    <property type="nucleotide sequence ID" value="NZ_SNTY01000085.1"/>
</dbReference>